<evidence type="ECO:0000256" key="4">
    <source>
        <dbReference type="ARBA" id="ARBA00022833"/>
    </source>
</evidence>
<dbReference type="EMBL" id="NIZV01000597">
    <property type="protein sequence ID" value="RSL84632.1"/>
    <property type="molecule type" value="Genomic_DNA"/>
</dbReference>
<evidence type="ECO:0000256" key="1">
    <source>
        <dbReference type="ARBA" id="ARBA00004123"/>
    </source>
</evidence>
<feature type="region of interest" description="Disordered" evidence="6">
    <location>
        <begin position="129"/>
        <end position="238"/>
    </location>
</feature>
<comment type="subcellular location">
    <subcellularLocation>
        <location evidence="1">Nucleus</location>
    </subcellularLocation>
</comment>
<protein>
    <recommendedName>
        <fullName evidence="7">PARP-type domain-containing protein</fullName>
    </recommendedName>
</protein>
<organism evidence="8 9">
    <name type="scientific">Fusarium ambrosium</name>
    <dbReference type="NCBI Taxonomy" id="131363"/>
    <lineage>
        <taxon>Eukaryota</taxon>
        <taxon>Fungi</taxon>
        <taxon>Dikarya</taxon>
        <taxon>Ascomycota</taxon>
        <taxon>Pezizomycotina</taxon>
        <taxon>Sordariomycetes</taxon>
        <taxon>Hypocreomycetidae</taxon>
        <taxon>Hypocreales</taxon>
        <taxon>Nectriaceae</taxon>
        <taxon>Fusarium</taxon>
        <taxon>Fusarium solani species complex</taxon>
    </lineage>
</organism>
<proteinExistence type="predicted"/>
<dbReference type="SUPFAM" id="SSF57716">
    <property type="entry name" value="Glucocorticoid receptor-like (DNA-binding domain)"/>
    <property type="match status" value="1"/>
</dbReference>
<evidence type="ECO:0000256" key="6">
    <source>
        <dbReference type="SAM" id="MobiDB-lite"/>
    </source>
</evidence>
<dbReference type="GO" id="GO:0005634">
    <property type="term" value="C:nucleus"/>
    <property type="evidence" value="ECO:0007669"/>
    <property type="project" value="UniProtKB-SubCell"/>
</dbReference>
<dbReference type="Pfam" id="PF00645">
    <property type="entry name" value="zf-PARP"/>
    <property type="match status" value="1"/>
</dbReference>
<sequence>MGEYRIEVSPNNRAGCKDSECKKTKEKITKGTLRFGSWVTIEDHGSWAWKHWGCVSGQQLQNVRDLCEQSDGSFDCDAIDGFDELVNHPDIQDKVRRCVTQGFIDPEDFNGDPEKNKLGEKGIHLTAAQKRKMEKDAAAAAAAEEDDATPKKAKRGRNKNADDDEDQPKPKKARNAKAVKAKKEEDEEDEDEPAPAKPARGKKAAAAKDKVKDESEDEAPAPAPAKKGRQTSPERYRK</sequence>
<evidence type="ECO:0000256" key="3">
    <source>
        <dbReference type="ARBA" id="ARBA00022771"/>
    </source>
</evidence>
<dbReference type="GO" id="GO:0008270">
    <property type="term" value="F:zinc ion binding"/>
    <property type="evidence" value="ECO:0007669"/>
    <property type="project" value="UniProtKB-KW"/>
</dbReference>
<keyword evidence="5" id="KW-0539">Nucleus</keyword>
<evidence type="ECO:0000256" key="2">
    <source>
        <dbReference type="ARBA" id="ARBA00022723"/>
    </source>
</evidence>
<keyword evidence="9" id="KW-1185">Reference proteome</keyword>
<dbReference type="Gene3D" id="3.30.1740.10">
    <property type="entry name" value="Zinc finger, PARP-type"/>
    <property type="match status" value="1"/>
</dbReference>
<dbReference type="PROSITE" id="PS50064">
    <property type="entry name" value="ZF_PARP_2"/>
    <property type="match status" value="1"/>
</dbReference>
<evidence type="ECO:0000313" key="9">
    <source>
        <dbReference type="Proteomes" id="UP000288429"/>
    </source>
</evidence>
<dbReference type="InterPro" id="IPR001510">
    <property type="entry name" value="Znf_PARP"/>
</dbReference>
<evidence type="ECO:0000259" key="7">
    <source>
        <dbReference type="PROSITE" id="PS50064"/>
    </source>
</evidence>
<keyword evidence="2" id="KW-0479">Metal-binding</keyword>
<evidence type="ECO:0000313" key="8">
    <source>
        <dbReference type="EMBL" id="RSL84632.1"/>
    </source>
</evidence>
<dbReference type="SMART" id="SM01336">
    <property type="entry name" value="zf-PARP"/>
    <property type="match status" value="1"/>
</dbReference>
<feature type="compositionally biased region" description="Basic residues" evidence="6">
    <location>
        <begin position="170"/>
        <end position="180"/>
    </location>
</feature>
<dbReference type="GO" id="GO:0003677">
    <property type="term" value="F:DNA binding"/>
    <property type="evidence" value="ECO:0007669"/>
    <property type="project" value="InterPro"/>
</dbReference>
<dbReference type="AlphaFoldDB" id="A0A428S482"/>
<reference evidence="8 9" key="1">
    <citation type="submission" date="2017-06" db="EMBL/GenBank/DDBJ databases">
        <title>Cmopartive genomic analysis of Ambrosia Fusariam Clade fungi.</title>
        <authorList>
            <person name="Stajich J.E."/>
            <person name="Carrillo J."/>
            <person name="Kijimoto T."/>
            <person name="Eskalen A."/>
            <person name="O'Donnell K."/>
            <person name="Kasson M."/>
        </authorList>
    </citation>
    <scope>NUCLEOTIDE SEQUENCE [LARGE SCALE GENOMIC DNA]</scope>
    <source>
        <strain evidence="8 9">NRRL 20438</strain>
    </source>
</reference>
<dbReference type="Proteomes" id="UP000288429">
    <property type="component" value="Unassembled WGS sequence"/>
</dbReference>
<keyword evidence="4" id="KW-0862">Zinc</keyword>
<feature type="domain" description="PARP-type" evidence="7">
    <location>
        <begin position="4"/>
        <end position="85"/>
    </location>
</feature>
<accession>A0A428S482</accession>
<evidence type="ECO:0000256" key="5">
    <source>
        <dbReference type="ARBA" id="ARBA00023242"/>
    </source>
</evidence>
<comment type="caution">
    <text evidence="8">The sequence shown here is derived from an EMBL/GenBank/DDBJ whole genome shotgun (WGS) entry which is preliminary data.</text>
</comment>
<dbReference type="InterPro" id="IPR036957">
    <property type="entry name" value="Znf_PARP_sf"/>
</dbReference>
<keyword evidence="3" id="KW-0863">Zinc-finger</keyword>
<gene>
    <name evidence="8" type="ORF">CDV31_016680</name>
</gene>
<name>A0A428S482_9HYPO</name>